<feature type="transmembrane region" description="Helical" evidence="1">
    <location>
        <begin position="534"/>
        <end position="556"/>
    </location>
</feature>
<evidence type="ECO:0000313" key="2">
    <source>
        <dbReference type="EMBL" id="PIR03104.1"/>
    </source>
</evidence>
<proteinExistence type="predicted"/>
<dbReference type="AlphaFoldDB" id="A0A2H0N2H1"/>
<feature type="transmembrane region" description="Helical" evidence="1">
    <location>
        <begin position="125"/>
        <end position="145"/>
    </location>
</feature>
<feature type="transmembrane region" description="Helical" evidence="1">
    <location>
        <begin position="157"/>
        <end position="178"/>
    </location>
</feature>
<feature type="transmembrane region" description="Helical" evidence="1">
    <location>
        <begin position="505"/>
        <end position="522"/>
    </location>
</feature>
<feature type="transmembrane region" description="Helical" evidence="1">
    <location>
        <begin position="235"/>
        <end position="252"/>
    </location>
</feature>
<keyword evidence="1" id="KW-0472">Membrane</keyword>
<evidence type="ECO:0008006" key="4">
    <source>
        <dbReference type="Google" id="ProtNLM"/>
    </source>
</evidence>
<dbReference type="Proteomes" id="UP000229782">
    <property type="component" value="Unassembled WGS sequence"/>
</dbReference>
<keyword evidence="1" id="KW-0812">Transmembrane</keyword>
<reference evidence="2 3" key="1">
    <citation type="submission" date="2017-09" db="EMBL/GenBank/DDBJ databases">
        <title>Depth-based differentiation of microbial function through sediment-hosted aquifers and enrichment of novel symbionts in the deep terrestrial subsurface.</title>
        <authorList>
            <person name="Probst A.J."/>
            <person name="Ladd B."/>
            <person name="Jarett J.K."/>
            <person name="Geller-Mcgrath D.E."/>
            <person name="Sieber C.M."/>
            <person name="Emerson J.B."/>
            <person name="Anantharaman K."/>
            <person name="Thomas B.C."/>
            <person name="Malmstrom R."/>
            <person name="Stieglmeier M."/>
            <person name="Klingl A."/>
            <person name="Woyke T."/>
            <person name="Ryan C.M."/>
            <person name="Banfield J.F."/>
        </authorList>
    </citation>
    <scope>NUCLEOTIDE SEQUENCE [LARGE SCALE GENOMIC DNA]</scope>
    <source>
        <strain evidence="2">CG11_big_fil_rev_8_21_14_0_20_43_7</strain>
    </source>
</reference>
<feature type="transmembrane region" description="Helical" evidence="1">
    <location>
        <begin position="376"/>
        <end position="395"/>
    </location>
</feature>
<feature type="transmembrane region" description="Helical" evidence="1">
    <location>
        <begin position="6"/>
        <end position="38"/>
    </location>
</feature>
<feature type="transmembrane region" description="Helical" evidence="1">
    <location>
        <begin position="259"/>
        <end position="279"/>
    </location>
</feature>
<accession>A0A2H0N2H1</accession>
<feature type="transmembrane region" description="Helical" evidence="1">
    <location>
        <begin position="190"/>
        <end position="215"/>
    </location>
</feature>
<feature type="transmembrane region" description="Helical" evidence="1">
    <location>
        <begin position="444"/>
        <end position="461"/>
    </location>
</feature>
<comment type="caution">
    <text evidence="2">The sequence shown here is derived from an EMBL/GenBank/DDBJ whole genome shotgun (WGS) entry which is preliminary data.</text>
</comment>
<feature type="transmembrane region" description="Helical" evidence="1">
    <location>
        <begin position="50"/>
        <end position="70"/>
    </location>
</feature>
<gene>
    <name evidence="2" type="ORF">COV60_02085</name>
</gene>
<feature type="transmembrane region" description="Helical" evidence="1">
    <location>
        <begin position="311"/>
        <end position="328"/>
    </location>
</feature>
<feature type="transmembrane region" description="Helical" evidence="1">
    <location>
        <begin position="334"/>
        <end position="364"/>
    </location>
</feature>
<feature type="transmembrane region" description="Helical" evidence="1">
    <location>
        <begin position="468"/>
        <end position="485"/>
    </location>
</feature>
<dbReference type="EMBL" id="PCWM01000048">
    <property type="protein sequence ID" value="PIR03104.1"/>
    <property type="molecule type" value="Genomic_DNA"/>
</dbReference>
<name>A0A2H0N2H1_9BACT</name>
<evidence type="ECO:0000313" key="3">
    <source>
        <dbReference type="Proteomes" id="UP000229782"/>
    </source>
</evidence>
<protein>
    <recommendedName>
        <fullName evidence="4">Glycosyltransferase RgtA/B/C/D-like domain-containing protein</fullName>
    </recommendedName>
</protein>
<evidence type="ECO:0000256" key="1">
    <source>
        <dbReference type="SAM" id="Phobius"/>
    </source>
</evidence>
<sequence>MKRFFTPAIFLCILLLNLWFLHSPLLGSIFFVLYVILLCKHVSSITKNSLAGPIVTLSSFIILNTILYYAYGTTPVTTSVVMLLSLLFFIPKKEQGHTERFKDVLTKWSAWKQHTFHPFLYTKDILCALVVTFFDTSLLGFLWLHRTIDLMPSPWQAVDAGFFLIFTVATILLTYIVLTSRSRHISTALVSLHLFVMYAIAALLYPLGYGFDAFIHRATESWIFQYGFITPKQPYYIGQYSFVVFLSHITGLSIHLIDVYLVPLLAALLIPFTVAFSYAKKFNMRQNHALIHILAIALVPFLSFHLTTPHNLVVLLSLLTVFTTLLYQKNKENWHIPLLLTLTALLTHPLIGAPLFGFFLTTLFLKHTKKTSIKHLWLGLSTFGQIFLLPIMFTVNNLRTGHGWPMFGNPFLELPKFFELFVRPYWYLKHAPIFWEMIYTWERMIVPVCVLISLLGFFLYKKKPAADYLYPLTAMGMFLSAWLLRSWITFPDVVVYEQGDYPMRLIHASMLFLLPWFLYGLYRIAKALYIEHDKYWRTILVILGAGLLTVSFYFSYPQRNIKSRFPGFNVTQADFDAVEWIHKHETGFSFSPTILPDPTQIGVVGTIQSGEETITKDEHDYNYIVLSNQLVSATALTKFGFAKTFNTPLGELFYYAIPTGGPLYQQYGKMLYQGQKRAYMETAMDLVGVDTSYFVVNSYWANADRIIEGAKQTADSWEVIDNGDVWVFVYER</sequence>
<keyword evidence="1" id="KW-1133">Transmembrane helix</keyword>
<organism evidence="2 3">
    <name type="scientific">Candidatus Magasanikbacteria bacterium CG11_big_fil_rev_8_21_14_0_20_43_7</name>
    <dbReference type="NCBI Taxonomy" id="1974654"/>
    <lineage>
        <taxon>Bacteria</taxon>
        <taxon>Candidatus Magasanikiibacteriota</taxon>
    </lineage>
</organism>
<feature type="transmembrane region" description="Helical" evidence="1">
    <location>
        <begin position="285"/>
        <end position="304"/>
    </location>
</feature>